<dbReference type="Proteomes" id="UP000249619">
    <property type="component" value="Unassembled WGS sequence"/>
</dbReference>
<protein>
    <submittedName>
        <fullName evidence="2">Uncharacterized protein</fullName>
    </submittedName>
</protein>
<comment type="caution">
    <text evidence="2">The sequence shown here is derived from an EMBL/GenBank/DDBJ whole genome shotgun (WGS) entry which is preliminary data.</text>
</comment>
<evidence type="ECO:0000256" key="1">
    <source>
        <dbReference type="SAM" id="MobiDB-lite"/>
    </source>
</evidence>
<evidence type="ECO:0000313" key="2">
    <source>
        <dbReference type="EMBL" id="RAR01248.1"/>
    </source>
</evidence>
<accession>A0A364MSA8</accession>
<feature type="compositionally biased region" description="Polar residues" evidence="1">
    <location>
        <begin position="22"/>
        <end position="44"/>
    </location>
</feature>
<name>A0A364MSA8_STELY</name>
<organism evidence="2 3">
    <name type="scientific">Stemphylium lycopersici</name>
    <name type="common">Tomato gray leaf spot disease fungus</name>
    <name type="synonym">Thyrospora lycopersici</name>
    <dbReference type="NCBI Taxonomy" id="183478"/>
    <lineage>
        <taxon>Eukaryota</taxon>
        <taxon>Fungi</taxon>
        <taxon>Dikarya</taxon>
        <taxon>Ascomycota</taxon>
        <taxon>Pezizomycotina</taxon>
        <taxon>Dothideomycetes</taxon>
        <taxon>Pleosporomycetidae</taxon>
        <taxon>Pleosporales</taxon>
        <taxon>Pleosporineae</taxon>
        <taxon>Pleosporaceae</taxon>
        <taxon>Stemphylium</taxon>
    </lineage>
</organism>
<feature type="region of interest" description="Disordered" evidence="1">
    <location>
        <begin position="22"/>
        <end position="45"/>
    </location>
</feature>
<dbReference type="AlphaFoldDB" id="A0A364MSA8"/>
<dbReference type="EMBL" id="QGDH01000281">
    <property type="protein sequence ID" value="RAR01248.1"/>
    <property type="molecule type" value="Genomic_DNA"/>
</dbReference>
<evidence type="ECO:0000313" key="3">
    <source>
        <dbReference type="Proteomes" id="UP000249619"/>
    </source>
</evidence>
<reference evidence="3" key="1">
    <citation type="submission" date="2018-05" db="EMBL/GenBank/DDBJ databases">
        <title>Draft genome sequence of Stemphylium lycopersici strain CIDEFI 213.</title>
        <authorList>
            <person name="Medina R."/>
            <person name="Franco M.E.E."/>
            <person name="Lucentini C.G."/>
            <person name="Saparrat M.C.N."/>
            <person name="Balatti P.A."/>
        </authorList>
    </citation>
    <scope>NUCLEOTIDE SEQUENCE [LARGE SCALE GENOMIC DNA]</scope>
    <source>
        <strain evidence="3">CIDEFI 213</strain>
    </source>
</reference>
<gene>
    <name evidence="2" type="ORF">DDE83_008950</name>
</gene>
<proteinExistence type="predicted"/>
<keyword evidence="3" id="KW-1185">Reference proteome</keyword>
<sequence>MAEPERIASDVWHATIIRETLGGQTPNQSTPCFDSQRNPTSTIPGSPKLKVFKIGNLSSHGETACGYTFSDAIKTFSDPRVPANPKLNLCISADDPSRNTHLLYPTAQLWKETFAPKVHSLNLVTHEGGDNTDEAVFLYSLSDLQYFTVEGKLPCWTWEILSWPMLNTMELRALTVPNKGFVTFIVRHSKTLSCITLEDVTVREDTWEEPLEKITGIKELSYVRLVDLYQHRLSAETSYSLKRDYLKMDSMVVFNNRDEIGMAAGVIRHSLSTTPSTSEEFDLVDFSRLKATVEVKIAHK</sequence>